<dbReference type="AlphaFoldDB" id="A0A261U975"/>
<reference evidence="3 4" key="1">
    <citation type="submission" date="2017-05" db="EMBL/GenBank/DDBJ databases">
        <title>Complete and WGS of Bordetella genogroups.</title>
        <authorList>
            <person name="Spilker T."/>
            <person name="LiPuma J."/>
        </authorList>
    </citation>
    <scope>NUCLEOTIDE SEQUENCE [LARGE SCALE GENOMIC DNA]</scope>
    <source>
        <strain evidence="3 4">AU9919</strain>
    </source>
</reference>
<gene>
    <name evidence="3" type="ORF">CAL20_08475</name>
</gene>
<comment type="similarity">
    <text evidence="1">Belongs to the UPF0065 (bug) family.</text>
</comment>
<dbReference type="CDD" id="cd07012">
    <property type="entry name" value="PBP2_Bug_TTT"/>
    <property type="match status" value="1"/>
</dbReference>
<keyword evidence="4" id="KW-1185">Reference proteome</keyword>
<feature type="signal peptide" evidence="2">
    <location>
        <begin position="1"/>
        <end position="21"/>
    </location>
</feature>
<organism evidence="3 4">
    <name type="scientific">Bordetella genomosp. 4</name>
    <dbReference type="NCBI Taxonomy" id="463044"/>
    <lineage>
        <taxon>Bacteria</taxon>
        <taxon>Pseudomonadati</taxon>
        <taxon>Pseudomonadota</taxon>
        <taxon>Betaproteobacteria</taxon>
        <taxon>Burkholderiales</taxon>
        <taxon>Alcaligenaceae</taxon>
        <taxon>Bordetella</taxon>
    </lineage>
</organism>
<accession>A0A261U975</accession>
<dbReference type="SUPFAM" id="SSF53850">
    <property type="entry name" value="Periplasmic binding protein-like II"/>
    <property type="match status" value="1"/>
</dbReference>
<dbReference type="InterPro" id="IPR042100">
    <property type="entry name" value="Bug_dom1"/>
</dbReference>
<keyword evidence="2" id="KW-0732">Signal</keyword>
<dbReference type="PANTHER" id="PTHR42928:SF5">
    <property type="entry name" value="BLR1237 PROTEIN"/>
    <property type="match status" value="1"/>
</dbReference>
<dbReference type="PIRSF" id="PIRSF017082">
    <property type="entry name" value="YflP"/>
    <property type="match status" value="1"/>
</dbReference>
<name>A0A261U975_9BORD</name>
<dbReference type="InterPro" id="IPR005064">
    <property type="entry name" value="BUG"/>
</dbReference>
<feature type="chain" id="PRO_5013057119" description="ABC transporter substrate-binding protein" evidence="2">
    <location>
        <begin position="22"/>
        <end position="319"/>
    </location>
</feature>
<dbReference type="Pfam" id="PF03401">
    <property type="entry name" value="TctC"/>
    <property type="match status" value="1"/>
</dbReference>
<sequence length="319" mass="33601">MKHMLLMALASLSVAATPAMAEAYPDKQVRIIVGYPPGGASDIVARLVAKDLEEMNKQAFVVENKPGVGGMLSLSTVTRSPADGYVLGLGVSGTLVTGPHLQKNQLYAPKTDFAPVSMIAKVPMVLLAGPGLTQNSVKDLIAQAKAKPGDMTFASGAQAFELALQLLNHSADVQITSASYKGGAAASIDVIAGRVPIMIDSIGAQLSNIKDGKLRPLAVLDSERSPVLPEVPTMQEAGVTDYDAVGWIALLAPKGTPSDVVAKLNKQINQIVERPEFKDKLMSLGFQPEGSTPEGLQRTINVDYDKWGEVVRNSGMAAN</sequence>
<dbReference type="RefSeq" id="WP_094820380.1">
    <property type="nucleotide sequence ID" value="NZ_NEVO01000005.1"/>
</dbReference>
<evidence type="ECO:0000313" key="4">
    <source>
        <dbReference type="Proteomes" id="UP000216885"/>
    </source>
</evidence>
<protein>
    <recommendedName>
        <fullName evidence="5">ABC transporter substrate-binding protein</fullName>
    </recommendedName>
</protein>
<dbReference type="Proteomes" id="UP000216885">
    <property type="component" value="Unassembled WGS sequence"/>
</dbReference>
<dbReference type="PANTHER" id="PTHR42928">
    <property type="entry name" value="TRICARBOXYLATE-BINDING PROTEIN"/>
    <property type="match status" value="1"/>
</dbReference>
<dbReference type="Gene3D" id="3.40.190.150">
    <property type="entry name" value="Bordetella uptake gene, domain 1"/>
    <property type="match status" value="1"/>
</dbReference>
<dbReference type="Gene3D" id="3.40.190.10">
    <property type="entry name" value="Periplasmic binding protein-like II"/>
    <property type="match status" value="1"/>
</dbReference>
<evidence type="ECO:0000256" key="2">
    <source>
        <dbReference type="SAM" id="SignalP"/>
    </source>
</evidence>
<proteinExistence type="inferred from homology"/>
<dbReference type="EMBL" id="NEVQ01000012">
    <property type="protein sequence ID" value="OZI57423.1"/>
    <property type="molecule type" value="Genomic_DNA"/>
</dbReference>
<evidence type="ECO:0000313" key="3">
    <source>
        <dbReference type="EMBL" id="OZI57423.1"/>
    </source>
</evidence>
<evidence type="ECO:0000256" key="1">
    <source>
        <dbReference type="ARBA" id="ARBA00006987"/>
    </source>
</evidence>
<comment type="caution">
    <text evidence="3">The sequence shown here is derived from an EMBL/GenBank/DDBJ whole genome shotgun (WGS) entry which is preliminary data.</text>
</comment>
<evidence type="ECO:0008006" key="5">
    <source>
        <dbReference type="Google" id="ProtNLM"/>
    </source>
</evidence>
<dbReference type="OrthoDB" id="8635416at2"/>